<dbReference type="Proteomes" id="UP000095023">
    <property type="component" value="Unassembled WGS sequence"/>
</dbReference>
<accession>A0A1E4TB34</accession>
<protein>
    <submittedName>
        <fullName evidence="1">Uncharacterized protein</fullName>
    </submittedName>
</protein>
<proteinExistence type="predicted"/>
<reference evidence="2" key="1">
    <citation type="submission" date="2016-02" db="EMBL/GenBank/DDBJ databases">
        <title>Comparative genomics of biotechnologically important yeasts.</title>
        <authorList>
            <consortium name="DOE Joint Genome Institute"/>
            <person name="Riley R."/>
            <person name="Haridas S."/>
            <person name="Wolfe K.H."/>
            <person name="Lopes M.R."/>
            <person name="Hittinger C.T."/>
            <person name="Goker M."/>
            <person name="Salamov A."/>
            <person name="Wisecaver J."/>
            <person name="Long T.M."/>
            <person name="Aerts A.L."/>
            <person name="Barry K."/>
            <person name="Choi C."/>
            <person name="Clum A."/>
            <person name="Coughlan A.Y."/>
            <person name="Deshpande S."/>
            <person name="Douglass A.P."/>
            <person name="Hanson S.J."/>
            <person name="Klenk H.-P."/>
            <person name="Labutti K."/>
            <person name="Lapidus A."/>
            <person name="Lindquist E."/>
            <person name="Lipzen A."/>
            <person name="Meier-Kolthoff J.P."/>
            <person name="Ohm R.A."/>
            <person name="Otillar R.P."/>
            <person name="Pangilinan J."/>
            <person name="Peng Y."/>
            <person name="Rokas A."/>
            <person name="Rosa C.A."/>
            <person name="Scheuner C."/>
            <person name="Sibirny A.A."/>
            <person name="Slot J.C."/>
            <person name="Stielow J.B."/>
            <person name="Sun H."/>
            <person name="Kurtzman C.P."/>
            <person name="Blackwell M."/>
            <person name="Jeffries T.W."/>
            <person name="Grigoriev I.V."/>
        </authorList>
    </citation>
    <scope>NUCLEOTIDE SEQUENCE [LARGE SCALE GENOMIC DNA]</scope>
    <source>
        <strain evidence="2">NRRL Y-17796</strain>
    </source>
</reference>
<name>A0A1E4TB34_9ASCO</name>
<sequence>MSLTTRDLQCSCVRSWGRLQRLTESVCRIGRDSRLITAANLSSRLVPTRKITDCSIKPAFSFLALTRNPG</sequence>
<evidence type="ECO:0000313" key="2">
    <source>
        <dbReference type="Proteomes" id="UP000095023"/>
    </source>
</evidence>
<gene>
    <name evidence="1" type="ORF">CANCADRAFT_32391</name>
</gene>
<evidence type="ECO:0000313" key="1">
    <source>
        <dbReference type="EMBL" id="ODV88987.1"/>
    </source>
</evidence>
<organism evidence="1 2">
    <name type="scientific">Tortispora caseinolytica NRRL Y-17796</name>
    <dbReference type="NCBI Taxonomy" id="767744"/>
    <lineage>
        <taxon>Eukaryota</taxon>
        <taxon>Fungi</taxon>
        <taxon>Dikarya</taxon>
        <taxon>Ascomycota</taxon>
        <taxon>Saccharomycotina</taxon>
        <taxon>Trigonopsidomycetes</taxon>
        <taxon>Trigonopsidales</taxon>
        <taxon>Trigonopsidaceae</taxon>
        <taxon>Tortispora</taxon>
    </lineage>
</organism>
<dbReference type="EMBL" id="KV453843">
    <property type="protein sequence ID" value="ODV88987.1"/>
    <property type="molecule type" value="Genomic_DNA"/>
</dbReference>
<dbReference type="AlphaFoldDB" id="A0A1E4TB34"/>
<keyword evidence="2" id="KW-1185">Reference proteome</keyword>